<dbReference type="AlphaFoldDB" id="A0A2W4EW39"/>
<reference evidence="1 2" key="1">
    <citation type="journal article" date="2018" name="Sci. Rep.">
        <title>Rhizobium tumorigenes sp. nov., a novel plant tumorigenic bacterium isolated from cane gall tumors on thornless blackberry.</title>
        <authorList>
            <person name="Kuzmanovi N."/>
            <person name="Smalla K."/>
            <person name="Gronow S."/>
            <person name="PuBawska J."/>
        </authorList>
    </citation>
    <scope>NUCLEOTIDE SEQUENCE [LARGE SCALE GENOMIC DNA]</scope>
    <source>
        <strain evidence="1 2">CCBAU 85046</strain>
    </source>
</reference>
<comment type="caution">
    <text evidence="1">The sequence shown here is derived from an EMBL/GenBank/DDBJ whole genome shotgun (WGS) entry which is preliminary data.</text>
</comment>
<dbReference type="Proteomes" id="UP000248925">
    <property type="component" value="Unassembled WGS sequence"/>
</dbReference>
<sequence length="70" mass="7622">MPDAPLPELAFPFPALVPQPELLFKPNCRHHPQNEVVSLGRVTAHDLEFTIGVSFGSSPCPVKLLGYKVA</sequence>
<accession>A0A2W4EW39</accession>
<keyword evidence="2" id="KW-1185">Reference proteome</keyword>
<protein>
    <submittedName>
        <fullName evidence="1">Uncharacterized protein</fullName>
    </submittedName>
</protein>
<evidence type="ECO:0000313" key="2">
    <source>
        <dbReference type="Proteomes" id="UP000248925"/>
    </source>
</evidence>
<evidence type="ECO:0000313" key="1">
    <source>
        <dbReference type="EMBL" id="PZM14380.1"/>
    </source>
</evidence>
<organism evidence="1 2">
    <name type="scientific">Rhizobium tubonense</name>
    <dbReference type="NCBI Taxonomy" id="484088"/>
    <lineage>
        <taxon>Bacteria</taxon>
        <taxon>Pseudomonadati</taxon>
        <taxon>Pseudomonadota</taxon>
        <taxon>Alphaproteobacteria</taxon>
        <taxon>Hyphomicrobiales</taxon>
        <taxon>Rhizobiaceae</taxon>
        <taxon>Rhizobium/Agrobacterium group</taxon>
        <taxon>Rhizobium</taxon>
    </lineage>
</organism>
<name>A0A2W4EW39_9HYPH</name>
<proteinExistence type="predicted"/>
<dbReference type="EMBL" id="PCDP01000034">
    <property type="protein sequence ID" value="PZM14380.1"/>
    <property type="molecule type" value="Genomic_DNA"/>
</dbReference>
<dbReference type="RefSeq" id="WP_111160355.1">
    <property type="nucleotide sequence ID" value="NZ_PCDP01000034.1"/>
</dbReference>
<gene>
    <name evidence="1" type="ORF">CPY51_11420</name>
</gene>